<evidence type="ECO:0000256" key="2">
    <source>
        <dbReference type="SAM" id="SignalP"/>
    </source>
</evidence>
<keyword evidence="2" id="KW-0732">Signal</keyword>
<keyword evidence="4" id="KW-1185">Reference proteome</keyword>
<feature type="signal peptide" evidence="2">
    <location>
        <begin position="1"/>
        <end position="24"/>
    </location>
</feature>
<dbReference type="AlphaFoldDB" id="A0A6M4IQ45"/>
<name>A0A6M4IQ45_9BACT</name>
<accession>A0A6M4IQ45</accession>
<organism evidence="3 4">
    <name type="scientific">Gemmatimonas groenlandica</name>
    <dbReference type="NCBI Taxonomy" id="2732249"/>
    <lineage>
        <taxon>Bacteria</taxon>
        <taxon>Pseudomonadati</taxon>
        <taxon>Gemmatimonadota</taxon>
        <taxon>Gemmatimonadia</taxon>
        <taxon>Gemmatimonadales</taxon>
        <taxon>Gemmatimonadaceae</taxon>
        <taxon>Gemmatimonas</taxon>
    </lineage>
</organism>
<proteinExistence type="predicted"/>
<sequence length="91" mass="10368">MRRSIYLAALLAALPFAVASTASAQSVKQEAKELRKAKHELNGDQRDRRQAVKAGDRSAVKQETREVRADKRDVKQERRDVKRAVKDKRNP</sequence>
<dbReference type="RefSeq" id="WP_171225309.1">
    <property type="nucleotide sequence ID" value="NZ_CP053085.1"/>
</dbReference>
<protein>
    <submittedName>
        <fullName evidence="3">Uncharacterized protein</fullName>
    </submittedName>
</protein>
<gene>
    <name evidence="3" type="ORF">HKW67_10330</name>
</gene>
<evidence type="ECO:0000313" key="4">
    <source>
        <dbReference type="Proteomes" id="UP000500938"/>
    </source>
</evidence>
<feature type="region of interest" description="Disordered" evidence="1">
    <location>
        <begin position="30"/>
        <end position="91"/>
    </location>
</feature>
<dbReference type="EMBL" id="CP053085">
    <property type="protein sequence ID" value="QJR35879.1"/>
    <property type="molecule type" value="Genomic_DNA"/>
</dbReference>
<evidence type="ECO:0000313" key="3">
    <source>
        <dbReference type="EMBL" id="QJR35879.1"/>
    </source>
</evidence>
<dbReference type="KEGG" id="ggr:HKW67_10330"/>
<feature type="chain" id="PRO_5026772123" evidence="2">
    <location>
        <begin position="25"/>
        <end position="91"/>
    </location>
</feature>
<evidence type="ECO:0000256" key="1">
    <source>
        <dbReference type="SAM" id="MobiDB-lite"/>
    </source>
</evidence>
<reference evidence="3 4" key="1">
    <citation type="submission" date="2020-05" db="EMBL/GenBank/DDBJ databases">
        <title>Complete genome sequence of Gemmatimonas greenlandica TET16.</title>
        <authorList>
            <person name="Zeng Y."/>
        </authorList>
    </citation>
    <scope>NUCLEOTIDE SEQUENCE [LARGE SCALE GENOMIC DNA]</scope>
    <source>
        <strain evidence="3 4">TET16</strain>
    </source>
</reference>
<dbReference type="Proteomes" id="UP000500938">
    <property type="component" value="Chromosome"/>
</dbReference>